<feature type="transmembrane region" description="Helical" evidence="8">
    <location>
        <begin position="87"/>
        <end position="108"/>
    </location>
</feature>
<evidence type="ECO:0000259" key="9">
    <source>
        <dbReference type="Pfam" id="PF02366"/>
    </source>
</evidence>
<evidence type="ECO:0000256" key="8">
    <source>
        <dbReference type="SAM" id="Phobius"/>
    </source>
</evidence>
<comment type="subcellular location">
    <subcellularLocation>
        <location evidence="1">Cell membrane</location>
        <topology evidence="1">Multi-pass membrane protein</topology>
    </subcellularLocation>
</comment>
<evidence type="ECO:0000256" key="7">
    <source>
        <dbReference type="ARBA" id="ARBA00023136"/>
    </source>
</evidence>
<organism evidence="10 11">
    <name type="scientific">Laribacter hongkongensis (strain HLHK9)</name>
    <dbReference type="NCBI Taxonomy" id="557598"/>
    <lineage>
        <taxon>Bacteria</taxon>
        <taxon>Pseudomonadati</taxon>
        <taxon>Pseudomonadota</taxon>
        <taxon>Betaproteobacteria</taxon>
        <taxon>Neisseriales</taxon>
        <taxon>Aquaspirillaceae</taxon>
        <taxon>Laribacter</taxon>
    </lineage>
</organism>
<dbReference type="PANTHER" id="PTHR33908">
    <property type="entry name" value="MANNOSYLTRANSFERASE YKCB-RELATED"/>
    <property type="match status" value="1"/>
</dbReference>
<dbReference type="GO" id="GO:0009103">
    <property type="term" value="P:lipopolysaccharide biosynthetic process"/>
    <property type="evidence" value="ECO:0007669"/>
    <property type="project" value="UniProtKB-ARBA"/>
</dbReference>
<feature type="transmembrane region" description="Helical" evidence="8">
    <location>
        <begin position="12"/>
        <end position="30"/>
    </location>
</feature>
<keyword evidence="3 10" id="KW-0328">Glycosyltransferase</keyword>
<dbReference type="KEGG" id="lhk:LHK_01295"/>
<dbReference type="Pfam" id="PF02366">
    <property type="entry name" value="PMT"/>
    <property type="match status" value="1"/>
</dbReference>
<dbReference type="EMBL" id="CP001154">
    <property type="protein sequence ID" value="ACO74285.1"/>
    <property type="molecule type" value="Genomic_DNA"/>
</dbReference>
<dbReference type="GO" id="GO:0016763">
    <property type="term" value="F:pentosyltransferase activity"/>
    <property type="evidence" value="ECO:0007669"/>
    <property type="project" value="TreeGrafter"/>
</dbReference>
<proteinExistence type="predicted"/>
<keyword evidence="5 8" id="KW-0812">Transmembrane</keyword>
<keyword evidence="11" id="KW-1185">Reference proteome</keyword>
<reference evidence="10 11" key="1">
    <citation type="journal article" date="2009" name="PLoS Genet.">
        <title>The complete genome and proteome of Laribacter hongkongensis reveal potential mechanisms for adaptations to different temperatures and habitats.</title>
        <authorList>
            <person name="Woo P.C."/>
            <person name="Lau S.K."/>
            <person name="Tse H."/>
            <person name="Teng J.L."/>
            <person name="Curreem S.O."/>
            <person name="Tsang A.K."/>
            <person name="Fan R.Y."/>
            <person name="Wong G.K."/>
            <person name="Huang Y."/>
            <person name="Loman N.J."/>
            <person name="Snyder L.A."/>
            <person name="Cai J.J."/>
            <person name="Huang J.D."/>
            <person name="Mak W."/>
            <person name="Pallen M.J."/>
            <person name="Lok S."/>
            <person name="Yuen K.Y."/>
        </authorList>
    </citation>
    <scope>NUCLEOTIDE SEQUENCE [LARGE SCALE GENOMIC DNA]</scope>
    <source>
        <strain evidence="10 11">HLHK9</strain>
    </source>
</reference>
<evidence type="ECO:0000256" key="2">
    <source>
        <dbReference type="ARBA" id="ARBA00022475"/>
    </source>
</evidence>
<dbReference type="eggNOG" id="COG1807">
    <property type="taxonomic scope" value="Bacteria"/>
</dbReference>
<dbReference type="CAZy" id="GT83">
    <property type="family name" value="Glycosyltransferase Family 83"/>
</dbReference>
<feature type="transmembrane region" description="Helical" evidence="8">
    <location>
        <begin position="263"/>
        <end position="288"/>
    </location>
</feature>
<feature type="domain" description="ArnT-like N-terminal" evidence="9">
    <location>
        <begin position="33"/>
        <end position="242"/>
    </location>
</feature>
<evidence type="ECO:0000313" key="11">
    <source>
        <dbReference type="Proteomes" id="UP000002010"/>
    </source>
</evidence>
<evidence type="ECO:0000313" key="10">
    <source>
        <dbReference type="EMBL" id="ACO74285.1"/>
    </source>
</evidence>
<keyword evidence="4 10" id="KW-0808">Transferase</keyword>
<dbReference type="GO" id="GO:0010041">
    <property type="term" value="P:response to iron(III) ion"/>
    <property type="evidence" value="ECO:0007669"/>
    <property type="project" value="TreeGrafter"/>
</dbReference>
<dbReference type="STRING" id="557598.LHK_01295"/>
<dbReference type="GO" id="GO:0000030">
    <property type="term" value="F:mannosyltransferase activity"/>
    <property type="evidence" value="ECO:0007669"/>
    <property type="project" value="InterPro"/>
</dbReference>
<protein>
    <submittedName>
        <fullName evidence="10">Dolichyl-phosphate-mannose-protein mannosyltransferase family protein</fullName>
    </submittedName>
</protein>
<dbReference type="AlphaFoldDB" id="C1D745"/>
<dbReference type="Proteomes" id="UP000002010">
    <property type="component" value="Chromosome"/>
</dbReference>
<feature type="transmembrane region" description="Helical" evidence="8">
    <location>
        <begin position="308"/>
        <end position="324"/>
    </location>
</feature>
<dbReference type="GO" id="GO:0005886">
    <property type="term" value="C:plasma membrane"/>
    <property type="evidence" value="ECO:0007669"/>
    <property type="project" value="UniProtKB-SubCell"/>
</dbReference>
<dbReference type="RefSeq" id="WP_012696771.1">
    <property type="nucleotide sequence ID" value="NC_012559.1"/>
</dbReference>
<evidence type="ECO:0000256" key="4">
    <source>
        <dbReference type="ARBA" id="ARBA00022679"/>
    </source>
</evidence>
<keyword evidence="7 8" id="KW-0472">Membrane</keyword>
<dbReference type="InterPro" id="IPR003342">
    <property type="entry name" value="ArnT-like_N"/>
</dbReference>
<dbReference type="HOGENOM" id="CLU_019200_5_2_4"/>
<dbReference type="GO" id="GO:0006493">
    <property type="term" value="P:protein O-linked glycosylation"/>
    <property type="evidence" value="ECO:0007669"/>
    <property type="project" value="InterPro"/>
</dbReference>
<feature type="transmembrane region" description="Helical" evidence="8">
    <location>
        <begin position="211"/>
        <end position="230"/>
    </location>
</feature>
<gene>
    <name evidence="10" type="ordered locus">LHK_01295</name>
</gene>
<name>C1D745_LARHH</name>
<feature type="transmembrane region" description="Helical" evidence="8">
    <location>
        <begin position="330"/>
        <end position="346"/>
    </location>
</feature>
<feature type="transmembrane region" description="Helical" evidence="8">
    <location>
        <begin position="358"/>
        <end position="380"/>
    </location>
</feature>
<dbReference type="PANTHER" id="PTHR33908:SF3">
    <property type="entry name" value="UNDECAPRENYL PHOSPHATE-ALPHA-4-AMINO-4-DEOXY-L-ARABINOSE ARABINOSYL TRANSFERASE"/>
    <property type="match status" value="1"/>
</dbReference>
<keyword evidence="2" id="KW-1003">Cell membrane</keyword>
<feature type="transmembrane region" description="Helical" evidence="8">
    <location>
        <begin position="169"/>
        <end position="199"/>
    </location>
</feature>
<evidence type="ECO:0000256" key="1">
    <source>
        <dbReference type="ARBA" id="ARBA00004651"/>
    </source>
</evidence>
<keyword evidence="6 8" id="KW-1133">Transmembrane helix</keyword>
<evidence type="ECO:0000256" key="5">
    <source>
        <dbReference type="ARBA" id="ARBA00022692"/>
    </source>
</evidence>
<evidence type="ECO:0000256" key="3">
    <source>
        <dbReference type="ARBA" id="ARBA00022676"/>
    </source>
</evidence>
<dbReference type="InterPro" id="IPR050297">
    <property type="entry name" value="LipidA_mod_glycosyltrf_83"/>
</dbReference>
<sequence length="481" mass="54553">MNATENKWYKYMTWAMLWLMVLRLIAMWFIPLNETTEARYGEIARKMVETGDWITLYHDYGVPFWAKPPLSTWSSAFFMELFGVNGFWARFPSLLFAIGTVLLTGFLVKKREGNNAAIATMAILASSAMFWIGSATVMTDSALTFSITLSMVSGWNLFSTESRKTAWAILFYTGLGLGMLAKGPLALVLIGGTFLPLIISSSHCRSKIQRILNPFGIIVFLLIFIPWYWISELKTPGFLEYFLIGEHFYRFTKPGWSGDKYGFAHAVPIGMINVYLIIGTFPWAFVLLSKTNKIKQFILPDWNKNKDWLVFLISWIVAPLAFFSLSRNIIAPYILPVMPAFAILTWEMLGKSTGAKLVGVWVLVQTSIVTITLSSGAFFMDKIDSSYKLIAALQENKTQPAKSYYLSDKRLYSFEFYSNGKAHQLKDIAQINCKESVYLSLPESDLDKLNQKCGHSVKYTDLTKNKNKAWVLVQLPSGELQ</sequence>
<accession>C1D745</accession>
<evidence type="ECO:0000256" key="6">
    <source>
        <dbReference type="ARBA" id="ARBA00022989"/>
    </source>
</evidence>